<dbReference type="NCBIfam" id="TIGR00792">
    <property type="entry name" value="gph"/>
    <property type="match status" value="1"/>
</dbReference>
<reference evidence="9 10" key="1">
    <citation type="journal article" date="2012" name="J. Bacteriol.">
        <title>Complete genome sequence of Klebsiella oxytoca KCTC 1686, used in production of 2,3-butanediol.</title>
        <authorList>
            <person name="Shin S.H."/>
            <person name="Kim S."/>
            <person name="Kim J.Y."/>
            <person name="Lee S."/>
            <person name="Um Y."/>
            <person name="Oh M.K."/>
            <person name="Kim Y.R."/>
            <person name="Lee J."/>
            <person name="Yang K.S."/>
        </authorList>
    </citation>
    <scope>NUCLEOTIDE SEQUENCE [LARGE SCALE GENOMIC DNA]</scope>
    <source>
        <strain evidence="10">ATCC 8724 / DSM 4798 / JCM 20051 / NBRC 3318 / NRRL B-199 / KCTC 1686</strain>
    </source>
</reference>
<dbReference type="AlphaFoldDB" id="A0A0H3GYV7"/>
<name>A0A0H3GYV7_KLEM8</name>
<feature type="transmembrane region" description="Helical" evidence="8">
    <location>
        <begin position="81"/>
        <end position="99"/>
    </location>
</feature>
<organism evidence="9 10">
    <name type="scientific">Klebsiella michiganensis (strain ATCC 8724 / DSM 4798 / JCM 20051 / NBRC 3318 / NRRL B-199 / KCTC 1686 / BUCSAV 143 / CCM 1901)</name>
    <dbReference type="NCBI Taxonomy" id="1006551"/>
    <lineage>
        <taxon>Bacteria</taxon>
        <taxon>Pseudomonadati</taxon>
        <taxon>Pseudomonadota</taxon>
        <taxon>Gammaproteobacteria</taxon>
        <taxon>Enterobacterales</taxon>
        <taxon>Enterobacteriaceae</taxon>
        <taxon>Klebsiella/Raoultella group</taxon>
        <taxon>Klebsiella</taxon>
    </lineage>
</organism>
<dbReference type="KEGG" id="kox:KOX_03335"/>
<evidence type="ECO:0000256" key="4">
    <source>
        <dbReference type="ARBA" id="ARBA00022475"/>
    </source>
</evidence>
<feature type="transmembrane region" description="Helical" evidence="8">
    <location>
        <begin position="181"/>
        <end position="203"/>
    </location>
</feature>
<dbReference type="SUPFAM" id="SSF103473">
    <property type="entry name" value="MFS general substrate transporter"/>
    <property type="match status" value="1"/>
</dbReference>
<accession>A0A0H3GYV7</accession>
<evidence type="ECO:0000256" key="3">
    <source>
        <dbReference type="ARBA" id="ARBA00022448"/>
    </source>
</evidence>
<dbReference type="InterPro" id="IPR018043">
    <property type="entry name" value="Na/Gal_symport_CS"/>
</dbReference>
<dbReference type="InterPro" id="IPR001927">
    <property type="entry name" value="Na/Gal_symport"/>
</dbReference>
<gene>
    <name evidence="9" type="ordered locus">KOX_03335</name>
</gene>
<feature type="transmembrane region" description="Helical" evidence="8">
    <location>
        <begin position="111"/>
        <end position="132"/>
    </location>
</feature>
<comment type="subcellular location">
    <subcellularLocation>
        <location evidence="1">Cell membrane</location>
        <topology evidence="1">Multi-pass membrane protein</topology>
    </subcellularLocation>
</comment>
<evidence type="ECO:0000256" key="5">
    <source>
        <dbReference type="ARBA" id="ARBA00022692"/>
    </source>
</evidence>
<keyword evidence="7 8" id="KW-0472">Membrane</keyword>
<evidence type="ECO:0000256" key="2">
    <source>
        <dbReference type="ARBA" id="ARBA00009617"/>
    </source>
</evidence>
<dbReference type="RefSeq" id="WP_004854424.1">
    <property type="nucleotide sequence ID" value="NC_016612.1"/>
</dbReference>
<feature type="transmembrane region" description="Helical" evidence="8">
    <location>
        <begin position="408"/>
        <end position="427"/>
    </location>
</feature>
<feature type="transmembrane region" description="Helical" evidence="8">
    <location>
        <begin position="364"/>
        <end position="388"/>
    </location>
</feature>
<dbReference type="GO" id="GO:0015293">
    <property type="term" value="F:symporter activity"/>
    <property type="evidence" value="ECO:0007669"/>
    <property type="project" value="InterPro"/>
</dbReference>
<keyword evidence="6 8" id="KW-1133">Transmembrane helix</keyword>
<feature type="transmembrane region" description="Helical" evidence="8">
    <location>
        <begin position="322"/>
        <end position="343"/>
    </location>
</feature>
<dbReference type="GO" id="GO:0006814">
    <property type="term" value="P:sodium ion transport"/>
    <property type="evidence" value="ECO:0007669"/>
    <property type="project" value="InterPro"/>
</dbReference>
<feature type="transmembrane region" description="Helical" evidence="8">
    <location>
        <begin position="12"/>
        <end position="36"/>
    </location>
</feature>
<keyword evidence="3" id="KW-0813">Transport</keyword>
<evidence type="ECO:0000256" key="7">
    <source>
        <dbReference type="ARBA" id="ARBA00023136"/>
    </source>
</evidence>
<feature type="transmembrane region" description="Helical" evidence="8">
    <location>
        <begin position="299"/>
        <end position="316"/>
    </location>
</feature>
<dbReference type="GO" id="GO:0008643">
    <property type="term" value="P:carbohydrate transport"/>
    <property type="evidence" value="ECO:0007669"/>
    <property type="project" value="InterPro"/>
</dbReference>
<feature type="transmembrane region" description="Helical" evidence="8">
    <location>
        <begin position="270"/>
        <end position="290"/>
    </location>
</feature>
<dbReference type="PROSITE" id="PS00872">
    <property type="entry name" value="NA_GALACTOSIDE_SYMP"/>
    <property type="match status" value="1"/>
</dbReference>
<dbReference type="Pfam" id="PF13347">
    <property type="entry name" value="MFS_2"/>
    <property type="match status" value="1"/>
</dbReference>
<feature type="transmembrane region" description="Helical" evidence="8">
    <location>
        <begin position="48"/>
        <end position="69"/>
    </location>
</feature>
<dbReference type="CDD" id="cd17332">
    <property type="entry name" value="MFS_MelB_like"/>
    <property type="match status" value="1"/>
</dbReference>
<feature type="transmembrane region" description="Helical" evidence="8">
    <location>
        <begin position="152"/>
        <end position="175"/>
    </location>
</feature>
<dbReference type="NCBIfam" id="NF007237">
    <property type="entry name" value="PRK09669.1"/>
    <property type="match status" value="1"/>
</dbReference>
<evidence type="ECO:0000313" key="10">
    <source>
        <dbReference type="Proteomes" id="UP000007843"/>
    </source>
</evidence>
<dbReference type="EMBL" id="CP003218">
    <property type="protein sequence ID" value="AEX02406.1"/>
    <property type="molecule type" value="Genomic_DNA"/>
</dbReference>
<keyword evidence="4" id="KW-1003">Cell membrane</keyword>
<evidence type="ECO:0000313" key="9">
    <source>
        <dbReference type="EMBL" id="AEX02406.1"/>
    </source>
</evidence>
<dbReference type="PANTHER" id="PTHR11328:SF24">
    <property type="entry name" value="MAJOR FACILITATOR SUPERFAMILY (MFS) PROFILE DOMAIN-CONTAINING PROTEIN"/>
    <property type="match status" value="1"/>
</dbReference>
<dbReference type="PANTHER" id="PTHR11328">
    <property type="entry name" value="MAJOR FACILITATOR SUPERFAMILY DOMAIN-CONTAINING PROTEIN"/>
    <property type="match status" value="1"/>
</dbReference>
<comment type="similarity">
    <text evidence="2">Belongs to the sodium:galactoside symporter (TC 2.A.2) family.</text>
</comment>
<sequence length="447" mass="49052">MNTARISIKEKFSYGLGDTGCNLVWQTVMLFMAWFYTDVFGLSPAHMGTMFLAVRVLDAVTDVLMGAVADRTRTKYGQFRPYILWFAIPFGVLCCLTFYTPDFGYTGKLIYAYVSYTLLSLVYTAINVPYCAMINNISNDSRERVSLQSWRFALSTLGGLIVSLTALPLVAWLGQGNVQNGYFYTMIVMGCLSIILFFICFGLTKERYTTDIAVNNQSSILDDLKTLLANKDWRILFALNVVNLIAVLFKGGTTLYYVNNIMGRADLGSLLLTTTLASGVLGAMLSPFIFKNIDKVKGFKISMAIEAALLIGMYFVPAGNVAAIFALVIIINIIQLAATPLQWSMLSDIIDAEEKRSGKKLSGIVFSTNLFAIKLGIAIGGALVGYMLAWGDYVGGAAQQTDSALQMIALLFTVFPGVLVALLIVIMSKYSLDDKRLSRLAQDDLPA</sequence>
<proteinExistence type="inferred from homology"/>
<evidence type="ECO:0000256" key="6">
    <source>
        <dbReference type="ARBA" id="ARBA00022989"/>
    </source>
</evidence>
<dbReference type="InterPro" id="IPR039672">
    <property type="entry name" value="MFS_2"/>
</dbReference>
<keyword evidence="5 8" id="KW-0812">Transmembrane</keyword>
<dbReference type="HOGENOM" id="CLU_027408_0_2_6"/>
<dbReference type="GO" id="GO:0005886">
    <property type="term" value="C:plasma membrane"/>
    <property type="evidence" value="ECO:0007669"/>
    <property type="project" value="UniProtKB-SubCell"/>
</dbReference>
<dbReference type="Gene3D" id="1.20.1250.20">
    <property type="entry name" value="MFS general substrate transporter like domains"/>
    <property type="match status" value="2"/>
</dbReference>
<dbReference type="InterPro" id="IPR036259">
    <property type="entry name" value="MFS_trans_sf"/>
</dbReference>
<dbReference type="Proteomes" id="UP000007843">
    <property type="component" value="Chromosome"/>
</dbReference>
<evidence type="ECO:0000256" key="1">
    <source>
        <dbReference type="ARBA" id="ARBA00004651"/>
    </source>
</evidence>
<evidence type="ECO:0000256" key="8">
    <source>
        <dbReference type="SAM" id="Phobius"/>
    </source>
</evidence>
<feature type="transmembrane region" description="Helical" evidence="8">
    <location>
        <begin position="235"/>
        <end position="258"/>
    </location>
</feature>
<protein>
    <submittedName>
        <fullName evidence="9">Putative symporter YagG</fullName>
    </submittedName>
</protein>